<keyword evidence="2 7" id="KW-0812">Transmembrane</keyword>
<accession>A0A8E2JFS3</accession>
<feature type="transmembrane region" description="Helical" evidence="7">
    <location>
        <begin position="97"/>
        <end position="117"/>
    </location>
</feature>
<feature type="transmembrane region" description="Helical" evidence="7">
    <location>
        <begin position="15"/>
        <end position="36"/>
    </location>
</feature>
<evidence type="ECO:0000256" key="2">
    <source>
        <dbReference type="ARBA" id="ARBA00022692"/>
    </source>
</evidence>
<sequence length="371" mass="41284">MAYHDSQAPRRRLELLVIPVVTSVLTSLAIVMRIFARWFLVNNIGIDDWVMVIAWVSSMGLLGETIVGWKHGMGMHSITLQPKDMIAILKDTLAIEITYYITVYIIKVSIILLYLRFATEKGFRRTCKATIAVLTIYAFICIIVLLTQCIPLTKVWDITEALPGTCINRTVFFYITASFNIITDIWVTALPVRTLMSIQRPKREKAGLVLIFAMGAFSCVAAIIRLQTIAIFTFSKDPFFDAVPGDIWSAIEINVAIICASLPSLKPLICYCSRSERTRRSNQSSSGRGYIQHGSGGGGQRNGSKLDPEIASESFPMTPGVKGSVNRTPKDAGSDTESTEHIFAAPDAKSFTEARMDFVKDPRIKRIRDMV</sequence>
<keyword evidence="10" id="KW-1185">Reference proteome</keyword>
<evidence type="ECO:0000259" key="8">
    <source>
        <dbReference type="Pfam" id="PF20684"/>
    </source>
</evidence>
<protein>
    <recommendedName>
        <fullName evidence="8">Rhodopsin domain-containing protein</fullName>
    </recommendedName>
</protein>
<evidence type="ECO:0000256" key="1">
    <source>
        <dbReference type="ARBA" id="ARBA00004141"/>
    </source>
</evidence>
<dbReference type="InterPro" id="IPR052337">
    <property type="entry name" value="SAT4-like"/>
</dbReference>
<reference evidence="9 10" key="1">
    <citation type="journal article" date="2016" name="Nat. Commun.">
        <title>Ectomycorrhizal ecology is imprinted in the genome of the dominant symbiotic fungus Cenococcum geophilum.</title>
        <authorList>
            <consortium name="DOE Joint Genome Institute"/>
            <person name="Peter M."/>
            <person name="Kohler A."/>
            <person name="Ohm R.A."/>
            <person name="Kuo A."/>
            <person name="Krutzmann J."/>
            <person name="Morin E."/>
            <person name="Arend M."/>
            <person name="Barry K.W."/>
            <person name="Binder M."/>
            <person name="Choi C."/>
            <person name="Clum A."/>
            <person name="Copeland A."/>
            <person name="Grisel N."/>
            <person name="Haridas S."/>
            <person name="Kipfer T."/>
            <person name="LaButti K."/>
            <person name="Lindquist E."/>
            <person name="Lipzen A."/>
            <person name="Maire R."/>
            <person name="Meier B."/>
            <person name="Mihaltcheva S."/>
            <person name="Molinier V."/>
            <person name="Murat C."/>
            <person name="Poggeler S."/>
            <person name="Quandt C.A."/>
            <person name="Sperisen C."/>
            <person name="Tritt A."/>
            <person name="Tisserant E."/>
            <person name="Crous P.W."/>
            <person name="Henrissat B."/>
            <person name="Nehls U."/>
            <person name="Egli S."/>
            <person name="Spatafora J.W."/>
            <person name="Grigoriev I.V."/>
            <person name="Martin F.M."/>
        </authorList>
    </citation>
    <scope>NUCLEOTIDE SEQUENCE [LARGE SCALE GENOMIC DNA]</scope>
    <source>
        <strain evidence="9 10">CBS 459.81</strain>
    </source>
</reference>
<evidence type="ECO:0000313" key="9">
    <source>
        <dbReference type="EMBL" id="OCK80777.1"/>
    </source>
</evidence>
<proteinExistence type="inferred from homology"/>
<feature type="transmembrane region" description="Helical" evidence="7">
    <location>
        <begin position="247"/>
        <end position="271"/>
    </location>
</feature>
<comment type="subcellular location">
    <subcellularLocation>
        <location evidence="1">Membrane</location>
        <topology evidence="1">Multi-pass membrane protein</topology>
    </subcellularLocation>
</comment>
<gene>
    <name evidence="9" type="ORF">K432DRAFT_327625</name>
</gene>
<dbReference type="GO" id="GO:0016020">
    <property type="term" value="C:membrane"/>
    <property type="evidence" value="ECO:0007669"/>
    <property type="project" value="UniProtKB-SubCell"/>
</dbReference>
<feature type="transmembrane region" description="Helical" evidence="7">
    <location>
        <begin position="129"/>
        <end position="153"/>
    </location>
</feature>
<keyword evidence="3 7" id="KW-1133">Transmembrane helix</keyword>
<name>A0A8E2JFS3_9PEZI</name>
<evidence type="ECO:0000256" key="6">
    <source>
        <dbReference type="SAM" id="MobiDB-lite"/>
    </source>
</evidence>
<dbReference type="EMBL" id="KV744946">
    <property type="protein sequence ID" value="OCK80777.1"/>
    <property type="molecule type" value="Genomic_DNA"/>
</dbReference>
<dbReference type="PANTHER" id="PTHR33048">
    <property type="entry name" value="PTH11-LIKE INTEGRAL MEMBRANE PROTEIN (AFU_ORTHOLOGUE AFUA_5G11245)"/>
    <property type="match status" value="1"/>
</dbReference>
<dbReference type="OrthoDB" id="5329176at2759"/>
<feature type="transmembrane region" description="Helical" evidence="7">
    <location>
        <begin position="173"/>
        <end position="196"/>
    </location>
</feature>
<dbReference type="Pfam" id="PF20684">
    <property type="entry name" value="Fung_rhodopsin"/>
    <property type="match status" value="1"/>
</dbReference>
<evidence type="ECO:0000256" key="3">
    <source>
        <dbReference type="ARBA" id="ARBA00022989"/>
    </source>
</evidence>
<evidence type="ECO:0000256" key="7">
    <source>
        <dbReference type="SAM" id="Phobius"/>
    </source>
</evidence>
<comment type="similarity">
    <text evidence="5">Belongs to the SAT4 family.</text>
</comment>
<dbReference type="InterPro" id="IPR049326">
    <property type="entry name" value="Rhodopsin_dom_fungi"/>
</dbReference>
<dbReference type="AlphaFoldDB" id="A0A8E2JFS3"/>
<keyword evidence="4 7" id="KW-0472">Membrane</keyword>
<evidence type="ECO:0000256" key="5">
    <source>
        <dbReference type="ARBA" id="ARBA00038359"/>
    </source>
</evidence>
<dbReference type="Proteomes" id="UP000250266">
    <property type="component" value="Unassembled WGS sequence"/>
</dbReference>
<feature type="domain" description="Rhodopsin" evidence="8">
    <location>
        <begin position="32"/>
        <end position="269"/>
    </location>
</feature>
<evidence type="ECO:0000256" key="4">
    <source>
        <dbReference type="ARBA" id="ARBA00023136"/>
    </source>
</evidence>
<dbReference type="PANTHER" id="PTHR33048:SF123">
    <property type="entry name" value="INTEGRAL MEMBRANE PROTEIN"/>
    <property type="match status" value="1"/>
</dbReference>
<organism evidence="9 10">
    <name type="scientific">Lepidopterella palustris CBS 459.81</name>
    <dbReference type="NCBI Taxonomy" id="1314670"/>
    <lineage>
        <taxon>Eukaryota</taxon>
        <taxon>Fungi</taxon>
        <taxon>Dikarya</taxon>
        <taxon>Ascomycota</taxon>
        <taxon>Pezizomycotina</taxon>
        <taxon>Dothideomycetes</taxon>
        <taxon>Pleosporomycetidae</taxon>
        <taxon>Mytilinidiales</taxon>
        <taxon>Argynnaceae</taxon>
        <taxon>Lepidopterella</taxon>
    </lineage>
</organism>
<feature type="transmembrane region" description="Helical" evidence="7">
    <location>
        <begin position="208"/>
        <end position="235"/>
    </location>
</feature>
<feature type="region of interest" description="Disordered" evidence="6">
    <location>
        <begin position="279"/>
        <end position="339"/>
    </location>
</feature>
<evidence type="ECO:0000313" key="10">
    <source>
        <dbReference type="Proteomes" id="UP000250266"/>
    </source>
</evidence>